<dbReference type="NCBIfam" id="TIGR01327">
    <property type="entry name" value="PGDH"/>
    <property type="match status" value="1"/>
</dbReference>
<evidence type="ECO:0000256" key="12">
    <source>
        <dbReference type="ARBA" id="ARBA00048731"/>
    </source>
</evidence>
<sequence length="549" mass="58733">MVEQDANGVPATVATRGKVLVPEKLSKDGLEILQRAHDVHVDLSLDASGLLSVIGEYDALIVRSATQVTREVLEAGKKLKVIGRAGVGVDNIDLGAASERGVMVVNAPTGNCLAAAEHAVALMCAMSRHIPAADASMKRGEWSRGKYVGVSLAHKTISIIGFGRIGREVAKRARGLGMNVVAYDPFVSVEAGALVGVTILELDDALAAGDFITLHMPLLDSTKNLLNRERLQLVKPTARIINAARGGIIEEEALLDALNSGALAGAALDCFSNEPTNKHPESVSMKLAVHPNVVATPHLGASTEEAQFDVAIEISESVVIALNGGFAPTLVNAPAMRDDQLKKVMPRARLAERLAKLAMVLNRTEHREVSSVSLEFHLRDELEDTRMIKAFAIRGLLQDSSEIPINIVNAEKVAKSRNLVVQESKVPVGHDEDQYITVCVGSGHKIRGRTMGGLPHVTRIGVFETDLRLEGTLLVYIQEDRPGQLGRSGKILGDANVNVSNMTIGRHRDSDYSLAMVLLGVDSTPDAATLKALKESVCPEYTPVVVSFN</sequence>
<comment type="similarity">
    <text evidence="2 13">Belongs to the D-isomer specific 2-hydroxyacid dehydrogenase family.</text>
</comment>
<dbReference type="OrthoDB" id="298012at2759"/>
<dbReference type="PANTHER" id="PTHR42938:SF22">
    <property type="entry name" value="D-3-PHOSPHOGLYCERATE DEHYDROGENASE"/>
    <property type="match status" value="1"/>
</dbReference>
<dbReference type="EMBL" id="VRMN01000004">
    <property type="protein sequence ID" value="KAA8494990.1"/>
    <property type="molecule type" value="Genomic_DNA"/>
</dbReference>
<reference evidence="16" key="1">
    <citation type="journal article" date="2019" name="Nat. Commun.">
        <title>Expansion of phycobilisome linker gene families in mesophilic red algae.</title>
        <authorList>
            <person name="Lee J."/>
            <person name="Kim D."/>
            <person name="Bhattacharya D."/>
            <person name="Yoon H.S."/>
        </authorList>
    </citation>
    <scope>NUCLEOTIDE SEQUENCE [LARGE SCALE GENOMIC DNA]</scope>
    <source>
        <strain evidence="16">CCMP 1328</strain>
    </source>
</reference>
<evidence type="ECO:0000313" key="16">
    <source>
        <dbReference type="Proteomes" id="UP000324585"/>
    </source>
</evidence>
<accession>A0A5J4YVP5</accession>
<evidence type="ECO:0000256" key="2">
    <source>
        <dbReference type="ARBA" id="ARBA00005854"/>
    </source>
</evidence>
<dbReference type="Proteomes" id="UP000324585">
    <property type="component" value="Unassembled WGS sequence"/>
</dbReference>
<dbReference type="SUPFAM" id="SSF51735">
    <property type="entry name" value="NAD(P)-binding Rossmann-fold domains"/>
    <property type="match status" value="1"/>
</dbReference>
<dbReference type="OMA" id="NIAGMQV"/>
<dbReference type="AlphaFoldDB" id="A0A5J4YVP5"/>
<dbReference type="SUPFAM" id="SSF55021">
    <property type="entry name" value="ACT-like"/>
    <property type="match status" value="1"/>
</dbReference>
<dbReference type="InterPro" id="IPR002912">
    <property type="entry name" value="ACT_dom"/>
</dbReference>
<dbReference type="PROSITE" id="PS00671">
    <property type="entry name" value="D_2_HYDROXYACID_DH_3"/>
    <property type="match status" value="1"/>
</dbReference>
<name>A0A5J4YVP5_PORPP</name>
<dbReference type="SUPFAM" id="SSF52283">
    <property type="entry name" value="Formate/glycerate dehydrogenase catalytic domain-like"/>
    <property type="match status" value="1"/>
</dbReference>
<comment type="catalytic activity">
    <reaction evidence="12 13">
        <text>(2R)-3-phosphoglycerate + NAD(+) = 3-phosphooxypyruvate + NADH + H(+)</text>
        <dbReference type="Rhea" id="RHEA:12641"/>
        <dbReference type="ChEBI" id="CHEBI:15378"/>
        <dbReference type="ChEBI" id="CHEBI:18110"/>
        <dbReference type="ChEBI" id="CHEBI:57540"/>
        <dbReference type="ChEBI" id="CHEBI:57945"/>
        <dbReference type="ChEBI" id="CHEBI:58272"/>
        <dbReference type="EC" id="1.1.1.95"/>
    </reaction>
</comment>
<evidence type="ECO:0000256" key="3">
    <source>
        <dbReference type="ARBA" id="ARBA00011881"/>
    </source>
</evidence>
<dbReference type="InterPro" id="IPR006139">
    <property type="entry name" value="D-isomer_2_OHA_DH_cat_dom"/>
</dbReference>
<dbReference type="InterPro" id="IPR006140">
    <property type="entry name" value="D-isomer_DH_NAD-bd"/>
</dbReference>
<evidence type="ECO:0000256" key="9">
    <source>
        <dbReference type="ARBA" id="ARBA00023002"/>
    </source>
</evidence>
<evidence type="ECO:0000313" key="15">
    <source>
        <dbReference type="EMBL" id="KAA8494990.1"/>
    </source>
</evidence>
<dbReference type="InterPro" id="IPR029009">
    <property type="entry name" value="ASB_dom_sf"/>
</dbReference>
<dbReference type="Pfam" id="PF00389">
    <property type="entry name" value="2-Hacid_dh"/>
    <property type="match status" value="1"/>
</dbReference>
<feature type="domain" description="ACT" evidence="14">
    <location>
        <begin position="473"/>
        <end position="548"/>
    </location>
</feature>
<evidence type="ECO:0000256" key="11">
    <source>
        <dbReference type="ARBA" id="ARBA00023299"/>
    </source>
</evidence>
<keyword evidence="10 13" id="KW-0520">NAD</keyword>
<comment type="subunit">
    <text evidence="3">Homotetramer.</text>
</comment>
<dbReference type="SUPFAM" id="SSF143548">
    <property type="entry name" value="Serine metabolism enzymes domain"/>
    <property type="match status" value="1"/>
</dbReference>
<comment type="pathway">
    <text evidence="1 13">Amino-acid biosynthesis; L-serine biosynthesis; L-serine from 3-phospho-D-glycerate: step 1/3.</text>
</comment>
<keyword evidence="8" id="KW-0007">Acetylation</keyword>
<dbReference type="Gene3D" id="3.30.1330.90">
    <property type="entry name" value="D-3-phosphoglycerate dehydrogenase, domain 3"/>
    <property type="match status" value="1"/>
</dbReference>
<dbReference type="EC" id="1.1.1.95" evidence="4 13"/>
<keyword evidence="16" id="KW-1185">Reference proteome</keyword>
<dbReference type="Pfam" id="PF02826">
    <property type="entry name" value="2-Hacid_dh_C"/>
    <property type="match status" value="1"/>
</dbReference>
<evidence type="ECO:0000256" key="5">
    <source>
        <dbReference type="ARBA" id="ARBA00021582"/>
    </source>
</evidence>
<dbReference type="GO" id="GO:0004617">
    <property type="term" value="F:phosphoglycerate dehydrogenase activity"/>
    <property type="evidence" value="ECO:0007669"/>
    <property type="project" value="UniProtKB-EC"/>
</dbReference>
<evidence type="ECO:0000256" key="4">
    <source>
        <dbReference type="ARBA" id="ARBA00013143"/>
    </source>
</evidence>
<keyword evidence="11 13" id="KW-0718">Serine biosynthesis</keyword>
<dbReference type="Pfam" id="PF19304">
    <property type="entry name" value="PGDH_inter"/>
    <property type="match status" value="1"/>
</dbReference>
<proteinExistence type="inferred from homology"/>
<dbReference type="InterPro" id="IPR006236">
    <property type="entry name" value="PGDH"/>
</dbReference>
<protein>
    <recommendedName>
        <fullName evidence="5 13">D-3-phosphoglycerate dehydrogenase</fullName>
        <ecNumber evidence="4 13">1.1.1.95</ecNumber>
    </recommendedName>
</protein>
<comment type="caution">
    <text evidence="15">The sequence shown here is derived from an EMBL/GenBank/DDBJ whole genome shotgun (WGS) entry which is preliminary data.</text>
</comment>
<dbReference type="UniPathway" id="UPA00135">
    <property type="reaction ID" value="UER00196"/>
</dbReference>
<evidence type="ECO:0000256" key="8">
    <source>
        <dbReference type="ARBA" id="ARBA00022990"/>
    </source>
</evidence>
<dbReference type="InterPro" id="IPR036291">
    <property type="entry name" value="NAD(P)-bd_dom_sf"/>
</dbReference>
<evidence type="ECO:0000256" key="7">
    <source>
        <dbReference type="ARBA" id="ARBA00022605"/>
    </source>
</evidence>
<organism evidence="15 16">
    <name type="scientific">Porphyridium purpureum</name>
    <name type="common">Red alga</name>
    <name type="synonym">Porphyridium cruentum</name>
    <dbReference type="NCBI Taxonomy" id="35688"/>
    <lineage>
        <taxon>Eukaryota</taxon>
        <taxon>Rhodophyta</taxon>
        <taxon>Bangiophyceae</taxon>
        <taxon>Porphyridiales</taxon>
        <taxon>Porphyridiaceae</taxon>
        <taxon>Porphyridium</taxon>
    </lineage>
</organism>
<gene>
    <name evidence="15" type="ORF">FVE85_3231</name>
</gene>
<dbReference type="InterPro" id="IPR029753">
    <property type="entry name" value="D-isomer_DH_CS"/>
</dbReference>
<dbReference type="Gene3D" id="3.40.50.720">
    <property type="entry name" value="NAD(P)-binding Rossmann-like Domain"/>
    <property type="match status" value="2"/>
</dbReference>
<dbReference type="CDD" id="cd12173">
    <property type="entry name" value="PGDH_4"/>
    <property type="match status" value="1"/>
</dbReference>
<dbReference type="Pfam" id="PF01842">
    <property type="entry name" value="ACT"/>
    <property type="match status" value="1"/>
</dbReference>
<dbReference type="InterPro" id="IPR045865">
    <property type="entry name" value="ACT-like_dom_sf"/>
</dbReference>
<evidence type="ECO:0000256" key="1">
    <source>
        <dbReference type="ARBA" id="ARBA00005216"/>
    </source>
</evidence>
<keyword evidence="7 13" id="KW-0028">Amino-acid biosynthesis</keyword>
<dbReference type="GO" id="GO:0051287">
    <property type="term" value="F:NAD binding"/>
    <property type="evidence" value="ECO:0007669"/>
    <property type="project" value="UniProtKB-UniRule"/>
</dbReference>
<evidence type="ECO:0000256" key="13">
    <source>
        <dbReference type="RuleBase" id="RU363003"/>
    </source>
</evidence>
<evidence type="ECO:0000259" key="14">
    <source>
        <dbReference type="PROSITE" id="PS51671"/>
    </source>
</evidence>
<evidence type="ECO:0000256" key="10">
    <source>
        <dbReference type="ARBA" id="ARBA00023027"/>
    </source>
</evidence>
<keyword evidence="9 13" id="KW-0560">Oxidoreductase</keyword>
<dbReference type="InterPro" id="IPR045626">
    <property type="entry name" value="PGDH_ASB_dom"/>
</dbReference>
<dbReference type="FunFam" id="3.40.50.720:FF:000021">
    <property type="entry name" value="D-3-phosphoglycerate dehydrogenase"/>
    <property type="match status" value="1"/>
</dbReference>
<keyword evidence="6" id="KW-0597">Phosphoprotein</keyword>
<dbReference type="Gene3D" id="3.30.70.260">
    <property type="match status" value="1"/>
</dbReference>
<evidence type="ECO:0000256" key="6">
    <source>
        <dbReference type="ARBA" id="ARBA00022553"/>
    </source>
</evidence>
<dbReference type="PROSITE" id="PS51671">
    <property type="entry name" value="ACT"/>
    <property type="match status" value="1"/>
</dbReference>
<dbReference type="GO" id="GO:0006564">
    <property type="term" value="P:L-serine biosynthetic process"/>
    <property type="evidence" value="ECO:0007669"/>
    <property type="project" value="UniProtKB-KW"/>
</dbReference>
<dbReference type="PANTHER" id="PTHR42938">
    <property type="entry name" value="FORMATE DEHYDROGENASE 1"/>
    <property type="match status" value="1"/>
</dbReference>